<dbReference type="InterPro" id="IPR049278">
    <property type="entry name" value="MS_channel_C"/>
</dbReference>
<comment type="caution">
    <text evidence="10">The sequence shown here is derived from an EMBL/GenBank/DDBJ whole genome shotgun (WGS) entry which is preliminary data.</text>
</comment>
<dbReference type="InterPro" id="IPR045275">
    <property type="entry name" value="MscS_archaea/bacteria_type"/>
</dbReference>
<evidence type="ECO:0000256" key="5">
    <source>
        <dbReference type="ARBA" id="ARBA00022989"/>
    </source>
</evidence>
<protein>
    <submittedName>
        <fullName evidence="10">Mechanosensitive ion channel family protein</fullName>
    </submittedName>
</protein>
<dbReference type="Gene3D" id="2.30.30.60">
    <property type="match status" value="1"/>
</dbReference>
<evidence type="ECO:0000256" key="1">
    <source>
        <dbReference type="ARBA" id="ARBA00004651"/>
    </source>
</evidence>
<dbReference type="PANTHER" id="PTHR30221">
    <property type="entry name" value="SMALL-CONDUCTANCE MECHANOSENSITIVE CHANNEL"/>
    <property type="match status" value="1"/>
</dbReference>
<dbReference type="GO" id="GO:0005886">
    <property type="term" value="C:plasma membrane"/>
    <property type="evidence" value="ECO:0007669"/>
    <property type="project" value="UniProtKB-SubCell"/>
</dbReference>
<feature type="transmembrane region" description="Helical" evidence="7">
    <location>
        <begin position="55"/>
        <end position="76"/>
    </location>
</feature>
<evidence type="ECO:0000256" key="3">
    <source>
        <dbReference type="ARBA" id="ARBA00022475"/>
    </source>
</evidence>
<dbReference type="InterPro" id="IPR011066">
    <property type="entry name" value="MscS_channel_C_sf"/>
</dbReference>
<name>A0A9D2C818_9FIRM</name>
<sequence length="320" mass="34963">MRLAGITVWTAAPGEYGAAAGKILPALLSSGTDVSEELAIGEQLLRAAPRSLLDLLTRVVLCIVTFLIGAKVISLIRKLIGKAMERTGAAGQAGQFVDSCVRVVLYAVLVLQIAMHLGINAATIATVLGSATVTVGLAFQGSLKNCIGGIMIMILHPFRVGDYIIESTYDSEGTVTEITVFYTKLATLDNRTILLPNGPLADAGITNVTREENRRVELKVGISYEADIRQAKRVLEKLVLREERIRRELGYDIFVDDLGASSVVLGLRFWTRTEDYWPVRWEMLEEIKYAFDENGIGIPYPQMDVHVSCAESGGKEKMQS</sequence>
<evidence type="ECO:0000256" key="2">
    <source>
        <dbReference type="ARBA" id="ARBA00008017"/>
    </source>
</evidence>
<evidence type="ECO:0000256" key="6">
    <source>
        <dbReference type="ARBA" id="ARBA00023136"/>
    </source>
</evidence>
<comment type="subcellular location">
    <subcellularLocation>
        <location evidence="1">Cell membrane</location>
        <topology evidence="1">Multi-pass membrane protein</topology>
    </subcellularLocation>
</comment>
<comment type="similarity">
    <text evidence="2">Belongs to the MscS (TC 1.A.23) family.</text>
</comment>
<dbReference type="SUPFAM" id="SSF82689">
    <property type="entry name" value="Mechanosensitive channel protein MscS (YggB), C-terminal domain"/>
    <property type="match status" value="1"/>
</dbReference>
<evidence type="ECO:0000259" key="9">
    <source>
        <dbReference type="Pfam" id="PF21082"/>
    </source>
</evidence>
<evidence type="ECO:0000256" key="4">
    <source>
        <dbReference type="ARBA" id="ARBA00022692"/>
    </source>
</evidence>
<gene>
    <name evidence="10" type="ORF">H9831_12735</name>
</gene>
<reference evidence="10" key="1">
    <citation type="journal article" date="2021" name="PeerJ">
        <title>Extensive microbial diversity within the chicken gut microbiome revealed by metagenomics and culture.</title>
        <authorList>
            <person name="Gilroy R."/>
            <person name="Ravi A."/>
            <person name="Getino M."/>
            <person name="Pursley I."/>
            <person name="Horton D.L."/>
            <person name="Alikhan N.F."/>
            <person name="Baker D."/>
            <person name="Gharbi K."/>
            <person name="Hall N."/>
            <person name="Watson M."/>
            <person name="Adriaenssens E.M."/>
            <person name="Foster-Nyarko E."/>
            <person name="Jarju S."/>
            <person name="Secka A."/>
            <person name="Antonio M."/>
            <person name="Oren A."/>
            <person name="Chaudhuri R.R."/>
            <person name="La Ragione R."/>
            <person name="Hildebrand F."/>
            <person name="Pallen M.J."/>
        </authorList>
    </citation>
    <scope>NUCLEOTIDE SEQUENCE</scope>
    <source>
        <strain evidence="10">ChiSxjej3B15-24422</strain>
    </source>
</reference>
<feature type="transmembrane region" description="Helical" evidence="7">
    <location>
        <begin position="121"/>
        <end position="143"/>
    </location>
</feature>
<accession>A0A9D2C818</accession>
<dbReference type="InterPro" id="IPR010920">
    <property type="entry name" value="LSM_dom_sf"/>
</dbReference>
<keyword evidence="4 7" id="KW-0812">Transmembrane</keyword>
<dbReference type="Gene3D" id="3.30.70.100">
    <property type="match status" value="1"/>
</dbReference>
<dbReference type="PROSITE" id="PS01246">
    <property type="entry name" value="UPF0003"/>
    <property type="match status" value="1"/>
</dbReference>
<dbReference type="InterPro" id="IPR006685">
    <property type="entry name" value="MscS_channel_2nd"/>
</dbReference>
<evidence type="ECO:0000259" key="8">
    <source>
        <dbReference type="Pfam" id="PF00924"/>
    </source>
</evidence>
<dbReference type="Pfam" id="PF21082">
    <property type="entry name" value="MS_channel_3rd"/>
    <property type="match status" value="1"/>
</dbReference>
<dbReference type="PANTHER" id="PTHR30221:SF8">
    <property type="entry name" value="SMALL-CONDUCTANCE MECHANOSENSITIVE CHANNEL"/>
    <property type="match status" value="1"/>
</dbReference>
<dbReference type="SUPFAM" id="SSF82861">
    <property type="entry name" value="Mechanosensitive channel protein MscS (YggB), transmembrane region"/>
    <property type="match status" value="1"/>
</dbReference>
<feature type="domain" description="Mechanosensitive ion channel MscS" evidence="8">
    <location>
        <begin position="142"/>
        <end position="210"/>
    </location>
</feature>
<dbReference type="AlphaFoldDB" id="A0A9D2C818"/>
<organism evidence="10 11">
    <name type="scientific">Candidatus Eisenbergiella pullistercoris</name>
    <dbReference type="NCBI Taxonomy" id="2838555"/>
    <lineage>
        <taxon>Bacteria</taxon>
        <taxon>Bacillati</taxon>
        <taxon>Bacillota</taxon>
        <taxon>Clostridia</taxon>
        <taxon>Lachnospirales</taxon>
        <taxon>Lachnospiraceae</taxon>
        <taxon>Eisenbergiella</taxon>
    </lineage>
</organism>
<dbReference type="GO" id="GO:0008381">
    <property type="term" value="F:mechanosensitive monoatomic ion channel activity"/>
    <property type="evidence" value="ECO:0007669"/>
    <property type="project" value="InterPro"/>
</dbReference>
<dbReference type="SUPFAM" id="SSF50182">
    <property type="entry name" value="Sm-like ribonucleoproteins"/>
    <property type="match status" value="1"/>
</dbReference>
<proteinExistence type="inferred from homology"/>
<dbReference type="EMBL" id="DXDD01000156">
    <property type="protein sequence ID" value="HIY61524.1"/>
    <property type="molecule type" value="Genomic_DNA"/>
</dbReference>
<dbReference type="InterPro" id="IPR011014">
    <property type="entry name" value="MscS_channel_TM-2"/>
</dbReference>
<dbReference type="InterPro" id="IPR006686">
    <property type="entry name" value="MscS_channel_CS"/>
</dbReference>
<keyword evidence="5 7" id="KW-1133">Transmembrane helix</keyword>
<dbReference type="Gene3D" id="1.10.287.1260">
    <property type="match status" value="1"/>
</dbReference>
<keyword evidence="6 7" id="KW-0472">Membrane</keyword>
<feature type="domain" description="Mechanosensitive ion channel MscS C-terminal" evidence="9">
    <location>
        <begin position="216"/>
        <end position="298"/>
    </location>
</feature>
<dbReference type="Proteomes" id="UP000824007">
    <property type="component" value="Unassembled WGS sequence"/>
</dbReference>
<dbReference type="Pfam" id="PF00924">
    <property type="entry name" value="MS_channel_2nd"/>
    <property type="match status" value="1"/>
</dbReference>
<reference evidence="10" key="2">
    <citation type="submission" date="2021-04" db="EMBL/GenBank/DDBJ databases">
        <authorList>
            <person name="Gilroy R."/>
        </authorList>
    </citation>
    <scope>NUCLEOTIDE SEQUENCE</scope>
    <source>
        <strain evidence="10">ChiSxjej3B15-24422</strain>
    </source>
</reference>
<dbReference type="InterPro" id="IPR023408">
    <property type="entry name" value="MscS_beta-dom_sf"/>
</dbReference>
<evidence type="ECO:0000313" key="10">
    <source>
        <dbReference type="EMBL" id="HIY61524.1"/>
    </source>
</evidence>
<evidence type="ECO:0000256" key="7">
    <source>
        <dbReference type="SAM" id="Phobius"/>
    </source>
</evidence>
<evidence type="ECO:0000313" key="11">
    <source>
        <dbReference type="Proteomes" id="UP000824007"/>
    </source>
</evidence>
<keyword evidence="3" id="KW-1003">Cell membrane</keyword>